<gene>
    <name evidence="1" type="ORF">D9757_009897</name>
</gene>
<proteinExistence type="predicted"/>
<dbReference type="OrthoDB" id="2322499at2759"/>
<sequence>MGVVGTARTKREHEYLKQKQPLAYRDKDVLPREIIQTKRGSDKTLPRCQIGHQALTDQLKEEFIALKTKEERASWIESKRQKRAAVEAVGHFSYIKHAKECNDWYSNMLARRRIAREAERGQAIKERLTKLGLKQEVDEMDSETQEHFHRYEAANGAKPLRNKEGNMIKPELVRIFSYQKNRRLKWEKEVLARQRREVFCRVYEQFMTDFDYRSAVAHLGDVLEDSVCQELIIGNNHDTLADEAYESRLVEFFTTFVERWTPKKVQEVLDVLQNAIPTATVSDLHLATSVFICTMCVQPLAFPEMFHHLCCYKWHRPKIETRTELQKEIRSLSSWNCDIRFSAEGSTSFKDIVKACGLDPLTTTTQDMYATNPLVECLCGLRVIGACRVWIRVQKNGN</sequence>
<reference evidence="1 2" key="1">
    <citation type="journal article" date="2020" name="ISME J.">
        <title>Uncovering the hidden diversity of litter-decomposition mechanisms in mushroom-forming fungi.</title>
        <authorList>
            <person name="Floudas D."/>
            <person name="Bentzer J."/>
            <person name="Ahren D."/>
            <person name="Johansson T."/>
            <person name="Persson P."/>
            <person name="Tunlid A."/>
        </authorList>
    </citation>
    <scope>NUCLEOTIDE SEQUENCE [LARGE SCALE GENOMIC DNA]</scope>
    <source>
        <strain evidence="1 2">CBS 406.79</strain>
    </source>
</reference>
<name>A0A8H5GTH8_9AGAR</name>
<keyword evidence="2" id="KW-1185">Reference proteome</keyword>
<dbReference type="EMBL" id="JAACJN010000119">
    <property type="protein sequence ID" value="KAF5370966.1"/>
    <property type="molecule type" value="Genomic_DNA"/>
</dbReference>
<protein>
    <submittedName>
        <fullName evidence="1">Uncharacterized protein</fullName>
    </submittedName>
</protein>
<accession>A0A8H5GTH8</accession>
<organism evidence="1 2">
    <name type="scientific">Collybiopsis confluens</name>
    <dbReference type="NCBI Taxonomy" id="2823264"/>
    <lineage>
        <taxon>Eukaryota</taxon>
        <taxon>Fungi</taxon>
        <taxon>Dikarya</taxon>
        <taxon>Basidiomycota</taxon>
        <taxon>Agaricomycotina</taxon>
        <taxon>Agaricomycetes</taxon>
        <taxon>Agaricomycetidae</taxon>
        <taxon>Agaricales</taxon>
        <taxon>Marasmiineae</taxon>
        <taxon>Omphalotaceae</taxon>
        <taxon>Collybiopsis</taxon>
    </lineage>
</organism>
<dbReference type="Proteomes" id="UP000518752">
    <property type="component" value="Unassembled WGS sequence"/>
</dbReference>
<comment type="caution">
    <text evidence="1">The sequence shown here is derived from an EMBL/GenBank/DDBJ whole genome shotgun (WGS) entry which is preliminary data.</text>
</comment>
<evidence type="ECO:0000313" key="2">
    <source>
        <dbReference type="Proteomes" id="UP000518752"/>
    </source>
</evidence>
<evidence type="ECO:0000313" key="1">
    <source>
        <dbReference type="EMBL" id="KAF5370966.1"/>
    </source>
</evidence>
<dbReference type="AlphaFoldDB" id="A0A8H5GTH8"/>